<dbReference type="Proteomes" id="UP001369815">
    <property type="component" value="Unassembled WGS sequence"/>
</dbReference>
<proteinExistence type="predicted"/>
<sequence length="189" mass="20995">MHNILTPPDSPFPAPSSIGTTPVNGTPEPQAQHDDEEAPLEQISLINGGPGEEDEVILHEVRAKAIKYIPIVKGSDDEEERKSPWTTQGLGPLRVLKNKTSGSVRVLLRAEPRGHIAMNKAILPDVEYKAKEKTVNFVAASDDGSGLETWLLQVKKPESAQQLGRNIASKQEREQEVEDCYRWERGRDR</sequence>
<evidence type="ECO:0000313" key="3">
    <source>
        <dbReference type="EMBL" id="KAK6951323.1"/>
    </source>
</evidence>
<dbReference type="InterPro" id="IPR053074">
    <property type="entry name" value="NPC_Nucleoporin"/>
</dbReference>
<reference evidence="3 4" key="1">
    <citation type="journal article" date="2024" name="Front Chem Biol">
        <title>Unveiling the potential of Daldinia eschscholtzii MFLUCC 19-0629 through bioactivity and bioinformatics studies for enhanced sustainable agriculture production.</title>
        <authorList>
            <person name="Brooks S."/>
            <person name="Weaver J.A."/>
            <person name="Klomchit A."/>
            <person name="Alharthi S.A."/>
            <person name="Onlamun T."/>
            <person name="Nurani R."/>
            <person name="Vong T.K."/>
            <person name="Alberti F."/>
            <person name="Greco C."/>
        </authorList>
    </citation>
    <scope>NUCLEOTIDE SEQUENCE [LARGE SCALE GENOMIC DNA]</scope>
    <source>
        <strain evidence="3">MFLUCC 19-0629</strain>
    </source>
</reference>
<organism evidence="3 4">
    <name type="scientific">Daldinia eschscholtzii</name>
    <dbReference type="NCBI Taxonomy" id="292717"/>
    <lineage>
        <taxon>Eukaryota</taxon>
        <taxon>Fungi</taxon>
        <taxon>Dikarya</taxon>
        <taxon>Ascomycota</taxon>
        <taxon>Pezizomycotina</taxon>
        <taxon>Sordariomycetes</taxon>
        <taxon>Xylariomycetidae</taxon>
        <taxon>Xylariales</taxon>
        <taxon>Hypoxylaceae</taxon>
        <taxon>Daldinia</taxon>
    </lineage>
</organism>
<dbReference type="SMART" id="SM00160">
    <property type="entry name" value="RanBD"/>
    <property type="match status" value="1"/>
</dbReference>
<dbReference type="EMBL" id="JBANMG010000007">
    <property type="protein sequence ID" value="KAK6951323.1"/>
    <property type="molecule type" value="Genomic_DNA"/>
</dbReference>
<dbReference type="PROSITE" id="PS50196">
    <property type="entry name" value="RANBD1"/>
    <property type="match status" value="1"/>
</dbReference>
<keyword evidence="4" id="KW-1185">Reference proteome</keyword>
<feature type="region of interest" description="Disordered" evidence="1">
    <location>
        <begin position="1"/>
        <end position="40"/>
    </location>
</feature>
<dbReference type="Pfam" id="PF00638">
    <property type="entry name" value="Ran_BP1"/>
    <property type="match status" value="1"/>
</dbReference>
<protein>
    <recommendedName>
        <fullName evidence="2">RanBD1 domain-containing protein</fullName>
    </recommendedName>
</protein>
<feature type="compositionally biased region" description="Polar residues" evidence="1">
    <location>
        <begin position="17"/>
        <end position="29"/>
    </location>
</feature>
<dbReference type="InterPro" id="IPR000156">
    <property type="entry name" value="Ran_bind_dom"/>
</dbReference>
<evidence type="ECO:0000313" key="4">
    <source>
        <dbReference type="Proteomes" id="UP001369815"/>
    </source>
</evidence>
<feature type="domain" description="RanBD1" evidence="2">
    <location>
        <begin position="33"/>
        <end position="129"/>
    </location>
</feature>
<dbReference type="CDD" id="cd13170">
    <property type="entry name" value="RanBD_NUP50"/>
    <property type="match status" value="1"/>
</dbReference>
<dbReference type="Gene3D" id="2.30.29.30">
    <property type="entry name" value="Pleckstrin-homology domain (PH domain)/Phosphotyrosine-binding domain (PTB)"/>
    <property type="match status" value="1"/>
</dbReference>
<dbReference type="SUPFAM" id="SSF50729">
    <property type="entry name" value="PH domain-like"/>
    <property type="match status" value="1"/>
</dbReference>
<gene>
    <name evidence="3" type="ORF">Daesc_007856</name>
</gene>
<dbReference type="PANTHER" id="PTHR38697:SF1">
    <property type="entry name" value="NUCLEAR PORE COMPLEX PROTEIN SIMILAR TO S. CEREVISIAE NUP2 (EUROFUNG)"/>
    <property type="match status" value="1"/>
</dbReference>
<dbReference type="AlphaFoldDB" id="A0AAX6MFV1"/>
<evidence type="ECO:0000259" key="2">
    <source>
        <dbReference type="PROSITE" id="PS50196"/>
    </source>
</evidence>
<dbReference type="PANTHER" id="PTHR38697">
    <property type="entry name" value="NUCLEAR PORE COMPLEX PROTEIN SIMILAR TO S. CEREVISIAE NUP2 (EUROFUNG)"/>
    <property type="match status" value="1"/>
</dbReference>
<accession>A0AAX6MFV1</accession>
<dbReference type="InterPro" id="IPR011993">
    <property type="entry name" value="PH-like_dom_sf"/>
</dbReference>
<comment type="caution">
    <text evidence="3">The sequence shown here is derived from an EMBL/GenBank/DDBJ whole genome shotgun (WGS) entry which is preliminary data.</text>
</comment>
<name>A0AAX6MFV1_9PEZI</name>
<evidence type="ECO:0000256" key="1">
    <source>
        <dbReference type="SAM" id="MobiDB-lite"/>
    </source>
</evidence>